<dbReference type="InterPro" id="IPR037914">
    <property type="entry name" value="SpoVT-AbrB_sf"/>
</dbReference>
<dbReference type="KEGG" id="ifl:C1H71_09735"/>
<sequence>MAATLELESTLTDRYQTTVPDAVRRVLKLGKRDKVHYSVREDGLVILSRATEAEQDDPVLNSFLGFLAQDMQQNPERLQAMSSALQARILLLTASIDVDLDAPLSEEDE</sequence>
<dbReference type="GO" id="GO:0003700">
    <property type="term" value="F:DNA-binding transcription factor activity"/>
    <property type="evidence" value="ECO:0007669"/>
    <property type="project" value="InterPro"/>
</dbReference>
<accession>A0A7G3G9E6</accession>
<dbReference type="InterPro" id="IPR031848">
    <property type="entry name" value="PrlF_antitoxin"/>
</dbReference>
<name>A0A7G3G9E6_9NEIS</name>
<reference evidence="1 2" key="1">
    <citation type="submission" date="2018-01" db="EMBL/GenBank/DDBJ databases">
        <title>Genome sequence of Iodobacter sp. strain PCH194 isolated from Indian Trans-Himalaya.</title>
        <authorList>
            <person name="Kumar V."/>
            <person name="Thakur V."/>
            <person name="Kumar S."/>
            <person name="Singh D."/>
        </authorList>
    </citation>
    <scope>NUCLEOTIDE SEQUENCE [LARGE SCALE GENOMIC DNA]</scope>
    <source>
        <strain evidence="1 2">PCH194</strain>
    </source>
</reference>
<protein>
    <submittedName>
        <fullName evidence="1">Regulator</fullName>
    </submittedName>
</protein>
<dbReference type="EMBL" id="CP025781">
    <property type="protein sequence ID" value="QBC43799.1"/>
    <property type="molecule type" value="Genomic_DNA"/>
</dbReference>
<organism evidence="1 2">
    <name type="scientific">Iodobacter fluviatilis</name>
    <dbReference type="NCBI Taxonomy" id="537"/>
    <lineage>
        <taxon>Bacteria</taxon>
        <taxon>Pseudomonadati</taxon>
        <taxon>Pseudomonadota</taxon>
        <taxon>Betaproteobacteria</taxon>
        <taxon>Neisseriales</taxon>
        <taxon>Chitinibacteraceae</taxon>
        <taxon>Iodobacter</taxon>
    </lineage>
</organism>
<dbReference type="GO" id="GO:0001558">
    <property type="term" value="P:regulation of cell growth"/>
    <property type="evidence" value="ECO:0007669"/>
    <property type="project" value="InterPro"/>
</dbReference>
<gene>
    <name evidence="1" type="ORF">C1H71_09735</name>
</gene>
<dbReference type="SUPFAM" id="SSF89447">
    <property type="entry name" value="AbrB/MazE/MraZ-like"/>
    <property type="match status" value="1"/>
</dbReference>
<dbReference type="GO" id="GO:0097351">
    <property type="term" value="F:toxin sequestering activity"/>
    <property type="evidence" value="ECO:0007669"/>
    <property type="project" value="InterPro"/>
</dbReference>
<dbReference type="NCBIfam" id="NF007429">
    <property type="entry name" value="PRK09974.1"/>
    <property type="match status" value="1"/>
</dbReference>
<dbReference type="Gene3D" id="2.10.260.10">
    <property type="match status" value="1"/>
</dbReference>
<dbReference type="AlphaFoldDB" id="A0A7G3G9E6"/>
<proteinExistence type="predicted"/>
<dbReference type="Proteomes" id="UP000515917">
    <property type="component" value="Chromosome"/>
</dbReference>
<evidence type="ECO:0000313" key="1">
    <source>
        <dbReference type="EMBL" id="QBC43799.1"/>
    </source>
</evidence>
<keyword evidence="2" id="KW-1185">Reference proteome</keyword>
<evidence type="ECO:0000313" key="2">
    <source>
        <dbReference type="Proteomes" id="UP000515917"/>
    </source>
</evidence>
<dbReference type="Pfam" id="PF15937">
    <property type="entry name" value="PrlF_antitoxin"/>
    <property type="match status" value="1"/>
</dbReference>